<comment type="caution">
    <text evidence="3">The sequence shown here is derived from an EMBL/GenBank/DDBJ whole genome shotgun (WGS) entry which is preliminary data.</text>
</comment>
<name>A0A9K3D1G2_9EUKA</name>
<keyword evidence="4" id="KW-1185">Reference proteome</keyword>
<keyword evidence="1" id="KW-0175">Coiled coil</keyword>
<evidence type="ECO:0000256" key="1">
    <source>
        <dbReference type="SAM" id="Coils"/>
    </source>
</evidence>
<organism evidence="3 4">
    <name type="scientific">Kipferlia bialata</name>
    <dbReference type="NCBI Taxonomy" id="797122"/>
    <lineage>
        <taxon>Eukaryota</taxon>
        <taxon>Metamonada</taxon>
        <taxon>Carpediemonas-like organisms</taxon>
        <taxon>Kipferlia</taxon>
    </lineage>
</organism>
<reference evidence="3 4" key="1">
    <citation type="journal article" date="2018" name="PLoS ONE">
        <title>The draft genome of Kipferlia bialata reveals reductive genome evolution in fornicate parasites.</title>
        <authorList>
            <person name="Tanifuji G."/>
            <person name="Takabayashi S."/>
            <person name="Kume K."/>
            <person name="Takagi M."/>
            <person name="Nakayama T."/>
            <person name="Kamikawa R."/>
            <person name="Inagaki Y."/>
            <person name="Hashimoto T."/>
        </authorList>
    </citation>
    <scope>NUCLEOTIDE SEQUENCE [LARGE SCALE GENOMIC DNA]</scope>
    <source>
        <strain evidence="3">NY0173</strain>
    </source>
</reference>
<feature type="region of interest" description="Disordered" evidence="2">
    <location>
        <begin position="153"/>
        <end position="199"/>
    </location>
</feature>
<dbReference type="EMBL" id="BDIP01002180">
    <property type="protein sequence ID" value="GIQ85870.1"/>
    <property type="molecule type" value="Genomic_DNA"/>
</dbReference>
<feature type="coiled-coil region" evidence="1">
    <location>
        <begin position="49"/>
        <end position="77"/>
    </location>
</feature>
<protein>
    <submittedName>
        <fullName evidence="3">Uncharacterized protein</fullName>
    </submittedName>
</protein>
<sequence>VWQVLRENAAPEPQPTPTPDAITIGLGTVLKPRPTVVRDPQLAARNKEIARIQEERAMEAQAVADKEKEERMRQREELLGRQLDERRALCMEWGLPPPVVKNGAIVENVEFDTARKKANLESERLRKEAAMAAAAGAASAATALPAASAAAYLPGQTPSAGNGTPNGTPHTGPVPAPVGLEDVASPDPDASFLAHNAHF</sequence>
<proteinExistence type="predicted"/>
<accession>A0A9K3D1G2</accession>
<evidence type="ECO:0000313" key="3">
    <source>
        <dbReference type="EMBL" id="GIQ85870.1"/>
    </source>
</evidence>
<dbReference type="AlphaFoldDB" id="A0A9K3D1G2"/>
<evidence type="ECO:0000256" key="2">
    <source>
        <dbReference type="SAM" id="MobiDB-lite"/>
    </source>
</evidence>
<feature type="region of interest" description="Disordered" evidence="2">
    <location>
        <begin position="1"/>
        <end position="25"/>
    </location>
</feature>
<dbReference type="Proteomes" id="UP000265618">
    <property type="component" value="Unassembled WGS sequence"/>
</dbReference>
<feature type="non-terminal residue" evidence="3">
    <location>
        <position position="1"/>
    </location>
</feature>
<feature type="compositionally biased region" description="Low complexity" evidence="2">
    <location>
        <begin position="161"/>
        <end position="173"/>
    </location>
</feature>
<evidence type="ECO:0000313" key="4">
    <source>
        <dbReference type="Proteomes" id="UP000265618"/>
    </source>
</evidence>
<gene>
    <name evidence="3" type="ORF">KIPB_007613</name>
</gene>